<dbReference type="EMBL" id="CAUJNA010000872">
    <property type="protein sequence ID" value="CAJ1382104.1"/>
    <property type="molecule type" value="Genomic_DNA"/>
</dbReference>
<protein>
    <submittedName>
        <fullName evidence="1">Uncharacterized protein</fullName>
    </submittedName>
</protein>
<dbReference type="AlphaFoldDB" id="A0AA36I6U7"/>
<name>A0AA36I6U7_9DINO</name>
<organism evidence="1 2">
    <name type="scientific">Effrenium voratum</name>
    <dbReference type="NCBI Taxonomy" id="2562239"/>
    <lineage>
        <taxon>Eukaryota</taxon>
        <taxon>Sar</taxon>
        <taxon>Alveolata</taxon>
        <taxon>Dinophyceae</taxon>
        <taxon>Suessiales</taxon>
        <taxon>Symbiodiniaceae</taxon>
        <taxon>Effrenium</taxon>
    </lineage>
</organism>
<sequence length="103" mass="11497">MSSAGPALFGARDPWVCQMARCSSLQRSQADTRFPPLISNPRVVADKIQLSIAVNWTMAVPRSRANSKHQRLRDGRYVGLGSLRWLPKIDESCNVVFFLAAPR</sequence>
<proteinExistence type="predicted"/>
<gene>
    <name evidence="1" type="ORF">EVOR1521_LOCUS9570</name>
</gene>
<dbReference type="Proteomes" id="UP001178507">
    <property type="component" value="Unassembled WGS sequence"/>
</dbReference>
<reference evidence="1" key="1">
    <citation type="submission" date="2023-08" db="EMBL/GenBank/DDBJ databases">
        <authorList>
            <person name="Chen Y."/>
            <person name="Shah S."/>
            <person name="Dougan E. K."/>
            <person name="Thang M."/>
            <person name="Chan C."/>
        </authorList>
    </citation>
    <scope>NUCLEOTIDE SEQUENCE</scope>
</reference>
<keyword evidence="2" id="KW-1185">Reference proteome</keyword>
<comment type="caution">
    <text evidence="1">The sequence shown here is derived from an EMBL/GenBank/DDBJ whole genome shotgun (WGS) entry which is preliminary data.</text>
</comment>
<evidence type="ECO:0000313" key="2">
    <source>
        <dbReference type="Proteomes" id="UP001178507"/>
    </source>
</evidence>
<accession>A0AA36I6U7</accession>
<evidence type="ECO:0000313" key="1">
    <source>
        <dbReference type="EMBL" id="CAJ1382104.1"/>
    </source>
</evidence>